<accession>A0A2H0YR58</accession>
<keyword evidence="2" id="KW-0472">Membrane</keyword>
<proteinExistence type="predicted"/>
<evidence type="ECO:0000256" key="1">
    <source>
        <dbReference type="SAM" id="MobiDB-lite"/>
    </source>
</evidence>
<evidence type="ECO:0000256" key="2">
    <source>
        <dbReference type="SAM" id="Phobius"/>
    </source>
</evidence>
<protein>
    <submittedName>
        <fullName evidence="3">Uncharacterized protein</fullName>
    </submittedName>
</protein>
<dbReference type="Gene3D" id="2.40.260.10">
    <property type="entry name" value="Sortase"/>
    <property type="match status" value="1"/>
</dbReference>
<sequence>MVDFNQSDKNDTSTTPPRSSAGRRWHLLGAGLPVRPRLARLAGFLLIAIGAIILTYPLWPILRYKVIGPPSTPEQPVFPYESKLIGPDGSLIASVAGTDNLSGNVNSQTPAATKKIPVQVLKKTKPADNRLVIPKIGVNVPITEGADEEKALWKGVWHIPGSSNPIDG</sequence>
<reference evidence="4" key="1">
    <citation type="submission" date="2017-09" db="EMBL/GenBank/DDBJ databases">
        <title>Depth-based differentiation of microbial function through sediment-hosted aquifers and enrichment of novel symbionts in the deep terrestrial subsurface.</title>
        <authorList>
            <person name="Probst A.J."/>
            <person name="Ladd B."/>
            <person name="Jarett J.K."/>
            <person name="Geller-Mcgrath D.E."/>
            <person name="Sieber C.M.K."/>
            <person name="Emerson J.B."/>
            <person name="Anantharaman K."/>
            <person name="Thomas B.C."/>
            <person name="Malmstrom R."/>
            <person name="Stieglmeier M."/>
            <person name="Klingl A."/>
            <person name="Woyke T."/>
            <person name="Ryan C.M."/>
            <person name="Banfield J.F."/>
        </authorList>
    </citation>
    <scope>NUCLEOTIDE SEQUENCE [LARGE SCALE GENOMIC DNA]</scope>
</reference>
<keyword evidence="2" id="KW-0812">Transmembrane</keyword>
<keyword evidence="2" id="KW-1133">Transmembrane helix</keyword>
<dbReference type="SUPFAM" id="SSF63817">
    <property type="entry name" value="Sortase"/>
    <property type="match status" value="1"/>
</dbReference>
<dbReference type="InterPro" id="IPR023365">
    <property type="entry name" value="Sortase_dom-sf"/>
</dbReference>
<dbReference type="Proteomes" id="UP000236845">
    <property type="component" value="Unassembled WGS sequence"/>
</dbReference>
<organism evidence="3 4">
    <name type="scientific">Candidatus Kerfeldbacteria bacterium CG08_land_8_20_14_0_20_43_14</name>
    <dbReference type="NCBI Taxonomy" id="2014246"/>
    <lineage>
        <taxon>Bacteria</taxon>
        <taxon>Candidatus Kerfeldiibacteriota</taxon>
    </lineage>
</organism>
<feature type="transmembrane region" description="Helical" evidence="2">
    <location>
        <begin position="38"/>
        <end position="59"/>
    </location>
</feature>
<gene>
    <name evidence="3" type="ORF">COT26_01615</name>
</gene>
<feature type="compositionally biased region" description="Basic and acidic residues" evidence="1">
    <location>
        <begin position="1"/>
        <end position="11"/>
    </location>
</feature>
<dbReference type="EMBL" id="PEXW01000033">
    <property type="protein sequence ID" value="PIS40759.1"/>
    <property type="molecule type" value="Genomic_DNA"/>
</dbReference>
<name>A0A2H0YR58_9BACT</name>
<feature type="region of interest" description="Disordered" evidence="1">
    <location>
        <begin position="1"/>
        <end position="22"/>
    </location>
</feature>
<feature type="non-terminal residue" evidence="3">
    <location>
        <position position="168"/>
    </location>
</feature>
<evidence type="ECO:0000313" key="3">
    <source>
        <dbReference type="EMBL" id="PIS40759.1"/>
    </source>
</evidence>
<dbReference type="AlphaFoldDB" id="A0A2H0YR58"/>
<evidence type="ECO:0000313" key="4">
    <source>
        <dbReference type="Proteomes" id="UP000236845"/>
    </source>
</evidence>
<comment type="caution">
    <text evidence="3">The sequence shown here is derived from an EMBL/GenBank/DDBJ whole genome shotgun (WGS) entry which is preliminary data.</text>
</comment>